<feature type="compositionally biased region" description="Polar residues" evidence="1">
    <location>
        <begin position="889"/>
        <end position="904"/>
    </location>
</feature>
<feature type="compositionally biased region" description="Low complexity" evidence="1">
    <location>
        <begin position="1095"/>
        <end position="1109"/>
    </location>
</feature>
<feature type="region of interest" description="Disordered" evidence="1">
    <location>
        <begin position="1020"/>
        <end position="1040"/>
    </location>
</feature>
<reference evidence="2" key="2">
    <citation type="submission" date="2023-06" db="EMBL/GenBank/DDBJ databases">
        <authorList>
            <consortium name="Lawrence Berkeley National Laboratory"/>
            <person name="Haridas S."/>
            <person name="Hensen N."/>
            <person name="Bonometti L."/>
            <person name="Westerberg I."/>
            <person name="Brannstrom I.O."/>
            <person name="Guillou S."/>
            <person name="Cros-Aarteil S."/>
            <person name="Calhoun S."/>
            <person name="Kuo A."/>
            <person name="Mondo S."/>
            <person name="Pangilinan J."/>
            <person name="Riley R."/>
            <person name="Labutti K."/>
            <person name="Andreopoulos B."/>
            <person name="Lipzen A."/>
            <person name="Chen C."/>
            <person name="Yanf M."/>
            <person name="Daum C."/>
            <person name="Ng V."/>
            <person name="Clum A."/>
            <person name="Steindorff A."/>
            <person name="Ohm R."/>
            <person name="Martin F."/>
            <person name="Silar P."/>
            <person name="Natvig D."/>
            <person name="Lalanne C."/>
            <person name="Gautier V."/>
            <person name="Ament-Velasquez S.L."/>
            <person name="Kruys A."/>
            <person name="Hutchinson M.I."/>
            <person name="Powell A.J."/>
            <person name="Barry K."/>
            <person name="Miller A.N."/>
            <person name="Grigoriev I.V."/>
            <person name="Debuchy R."/>
            <person name="Gladieux P."/>
            <person name="Thoren M.H."/>
            <person name="Johannesson H."/>
        </authorList>
    </citation>
    <scope>NUCLEOTIDE SEQUENCE</scope>
    <source>
        <strain evidence="2">CBS 560.94</strain>
    </source>
</reference>
<dbReference type="RefSeq" id="XP_062681678.1">
    <property type="nucleotide sequence ID" value="XM_062821686.1"/>
</dbReference>
<reference evidence="2" key="1">
    <citation type="journal article" date="2023" name="Mol. Phylogenet. Evol.">
        <title>Genome-scale phylogeny and comparative genomics of the fungal order Sordariales.</title>
        <authorList>
            <person name="Hensen N."/>
            <person name="Bonometti L."/>
            <person name="Westerberg I."/>
            <person name="Brannstrom I.O."/>
            <person name="Guillou S."/>
            <person name="Cros-Aarteil S."/>
            <person name="Calhoun S."/>
            <person name="Haridas S."/>
            <person name="Kuo A."/>
            <person name="Mondo S."/>
            <person name="Pangilinan J."/>
            <person name="Riley R."/>
            <person name="LaButti K."/>
            <person name="Andreopoulos B."/>
            <person name="Lipzen A."/>
            <person name="Chen C."/>
            <person name="Yan M."/>
            <person name="Daum C."/>
            <person name="Ng V."/>
            <person name="Clum A."/>
            <person name="Steindorff A."/>
            <person name="Ohm R.A."/>
            <person name="Martin F."/>
            <person name="Silar P."/>
            <person name="Natvig D.O."/>
            <person name="Lalanne C."/>
            <person name="Gautier V."/>
            <person name="Ament-Velasquez S.L."/>
            <person name="Kruys A."/>
            <person name="Hutchinson M.I."/>
            <person name="Powell A.J."/>
            <person name="Barry K."/>
            <person name="Miller A.N."/>
            <person name="Grigoriev I.V."/>
            <person name="Debuchy R."/>
            <person name="Gladieux P."/>
            <person name="Hiltunen Thoren M."/>
            <person name="Johannesson H."/>
        </authorList>
    </citation>
    <scope>NUCLEOTIDE SEQUENCE</scope>
    <source>
        <strain evidence="2">CBS 560.94</strain>
    </source>
</reference>
<dbReference type="InterPro" id="IPR015943">
    <property type="entry name" value="WD40/YVTN_repeat-like_dom_sf"/>
</dbReference>
<feature type="compositionally biased region" description="Basic and acidic residues" evidence="1">
    <location>
        <begin position="1163"/>
        <end position="1175"/>
    </location>
</feature>
<protein>
    <submittedName>
        <fullName evidence="2">WD40-repeat-containing domain protein</fullName>
    </submittedName>
</protein>
<dbReference type="GeneID" id="87858840"/>
<dbReference type="InterPro" id="IPR001680">
    <property type="entry name" value="WD40_rpt"/>
</dbReference>
<evidence type="ECO:0000256" key="1">
    <source>
        <dbReference type="SAM" id="MobiDB-lite"/>
    </source>
</evidence>
<feature type="compositionally biased region" description="Low complexity" evidence="1">
    <location>
        <begin position="948"/>
        <end position="959"/>
    </location>
</feature>
<dbReference type="Pfam" id="PF00400">
    <property type="entry name" value="WD40"/>
    <property type="match status" value="1"/>
</dbReference>
<feature type="compositionally biased region" description="Polar residues" evidence="1">
    <location>
        <begin position="13"/>
        <end position="35"/>
    </location>
</feature>
<dbReference type="EMBL" id="JAUEPP010000004">
    <property type="protein sequence ID" value="KAK3345065.1"/>
    <property type="molecule type" value="Genomic_DNA"/>
</dbReference>
<comment type="caution">
    <text evidence="2">The sequence shown here is derived from an EMBL/GenBank/DDBJ whole genome shotgun (WGS) entry which is preliminary data.</text>
</comment>
<feature type="region of interest" description="Disordered" evidence="1">
    <location>
        <begin position="102"/>
        <end position="137"/>
    </location>
</feature>
<keyword evidence="3" id="KW-1185">Reference proteome</keyword>
<feature type="compositionally biased region" description="Basic residues" evidence="1">
    <location>
        <begin position="1020"/>
        <end position="1032"/>
    </location>
</feature>
<gene>
    <name evidence="2" type="ORF">B0H65DRAFT_194157</name>
</gene>
<accession>A0AAE0MRJ4</accession>
<dbReference type="SMART" id="SM00320">
    <property type="entry name" value="WD40"/>
    <property type="match status" value="5"/>
</dbReference>
<evidence type="ECO:0000313" key="3">
    <source>
        <dbReference type="Proteomes" id="UP001278500"/>
    </source>
</evidence>
<feature type="compositionally biased region" description="Acidic residues" evidence="1">
    <location>
        <begin position="1138"/>
        <end position="1162"/>
    </location>
</feature>
<dbReference type="InterPro" id="IPR036322">
    <property type="entry name" value="WD40_repeat_dom_sf"/>
</dbReference>
<feature type="compositionally biased region" description="Polar residues" evidence="1">
    <location>
        <begin position="823"/>
        <end position="838"/>
    </location>
</feature>
<proteinExistence type="predicted"/>
<dbReference type="Gene3D" id="2.130.10.10">
    <property type="entry name" value="YVTN repeat-like/Quinoprotein amine dehydrogenase"/>
    <property type="match status" value="3"/>
</dbReference>
<feature type="region of interest" description="Disordered" evidence="1">
    <location>
        <begin position="1"/>
        <end position="35"/>
    </location>
</feature>
<feature type="region of interest" description="Disordered" evidence="1">
    <location>
        <begin position="1080"/>
        <end position="1184"/>
    </location>
</feature>
<feature type="region of interest" description="Disordered" evidence="1">
    <location>
        <begin position="767"/>
        <end position="959"/>
    </location>
</feature>
<dbReference type="SUPFAM" id="SSF50978">
    <property type="entry name" value="WD40 repeat-like"/>
    <property type="match status" value="2"/>
</dbReference>
<dbReference type="InterPro" id="IPR052779">
    <property type="entry name" value="WDR62"/>
</dbReference>
<feature type="compositionally biased region" description="Low complexity" evidence="1">
    <location>
        <begin position="845"/>
        <end position="869"/>
    </location>
</feature>
<dbReference type="Proteomes" id="UP001278500">
    <property type="component" value="Unassembled WGS sequence"/>
</dbReference>
<dbReference type="AlphaFoldDB" id="A0AAE0MRJ4"/>
<feature type="compositionally biased region" description="Low complexity" evidence="1">
    <location>
        <begin position="924"/>
        <end position="933"/>
    </location>
</feature>
<feature type="compositionally biased region" description="Polar residues" evidence="1">
    <location>
        <begin position="806"/>
        <end position="815"/>
    </location>
</feature>
<dbReference type="PANTHER" id="PTHR45589">
    <property type="entry name" value="WD REPEAT DOMAIN 62, ISOFORM G"/>
    <property type="match status" value="1"/>
</dbReference>
<dbReference type="PANTHER" id="PTHR45589:SF1">
    <property type="entry name" value="WD REPEAT DOMAIN 62, ISOFORM G"/>
    <property type="match status" value="1"/>
</dbReference>
<organism evidence="2 3">
    <name type="scientific">Neurospora tetraspora</name>
    <dbReference type="NCBI Taxonomy" id="94610"/>
    <lineage>
        <taxon>Eukaryota</taxon>
        <taxon>Fungi</taxon>
        <taxon>Dikarya</taxon>
        <taxon>Ascomycota</taxon>
        <taxon>Pezizomycotina</taxon>
        <taxon>Sordariomycetes</taxon>
        <taxon>Sordariomycetidae</taxon>
        <taxon>Sordariales</taxon>
        <taxon>Sordariaceae</taxon>
        <taxon>Neurospora</taxon>
    </lineage>
</organism>
<evidence type="ECO:0000313" key="2">
    <source>
        <dbReference type="EMBL" id="KAK3345065.1"/>
    </source>
</evidence>
<name>A0AAE0MRJ4_9PEZI</name>
<sequence length="1184" mass="128176">MASTPSNRHKLTPASSPFVTRTSRSPGPQRSRTLNETCLSLRRVIGTTCSSPTGFDSVHSSFAYIAGGAVVVVDVSGEHYSQRFYRARPSAVPVFALSPVSHTTAANSNPTPKANDSRNRTTASQRESAYQTADSSQTWTSRERIKAATCLGLSRDGRYLAVGETGYAPRVLIFNLQDASSDTPLVSISEHAFGVKAVAWSPDTRFLASLGAANDGFLYIWKIDTRTGAARLFQQNRCTSHVKGMVWMGNNLITLGVRHIKVWRVEEPPPISPMKSKFPQQEAACSAAQLAQKPLPGRNILLGSMLDATFSCALALDENRAIICSETGSVCLLDDTNKQMKLTRLLDLNFPVSCISMRKETLYIGGKDGQLATLALDGVLEGTPDPVIHNPHTSDGLVALGFLAENFVTIDNRRTINIWSPDHIPAVSSDDPHHIPIPGAGDIVGIQELPGSNGADASFVTWSASGRINTWHMDGLIKLTLDVPVDQVENNIDGEQPVNQLVVVRATKDGSLFAVGDKLGVLRIIDASTRACLLETKAHSSDCQDITIFEDESKLLIASCGRDRTAQLFHRTSSGAFEHFQTLEFSAKVVQVLIPSRDKVLTCSLDRTLQIHDLVTKESDPDVMAAIPSRVITLRASPSSMVVTPLEKSIFVSLLDRSVCHFDYNNGRLLNSFKCNDEGGSETVILESLRYGQTTTGDMGFLLGISNTDKSIRVYDAQSGAFMGREWGHTEAINGVVMVEGEQAGRKIISVGEDGTIMVWGLDIQFPSTGSRNRDPSPDKTTSTTARSRPPLRRVLSKAELAEFQRPSSSHAGSNRQRRLSPSRAQFQRPSSSHAGSSRQRHLSPSRAQSRRSSQQHTVTSTTRTPVTSGKRISPDGTGSIRIKRNALRRTSSGAGSISESPPSEDNGIYRRCASPPPINGGVTRTASSTIRSSARKKTSLSNLRSNTAPSTSAGGPSSAATGYGFGSLSAATEQTCRQLRAYRKKLASSDAISGDILAELDAELRLTAAALGERAIRSRSRRPHLQNHHGHSYCGHDRDREKALSESMLANLLDQYSERLVSMLDEKLRMRLLSEEEREAMISSARQSQRPRTSGEGSTSSGASGVTEGRSESSSVGSTIMCIDGDGMMMEEKDGGEADGETESEFGCEGGADTEAEDFCGDGERRRESGELNERMLGLDLHR</sequence>